<reference evidence="4" key="1">
    <citation type="submission" date="2022-10" db="EMBL/GenBank/DDBJ databases">
        <title>Chryseobacterium babae sp. nov. isolated from the gut of the beetle Oryctes rhinoceros, and Chryseobacterium kimseyorum sp. nov., isolated from a stick insect rearing cage.</title>
        <authorList>
            <person name="Shelomi M."/>
            <person name="Han C.-J."/>
            <person name="Chen W.-M."/>
            <person name="Chen H.-K."/>
            <person name="Liaw S.-J."/>
            <person name="Muhle E."/>
            <person name="Clermont D."/>
        </authorList>
    </citation>
    <scope>NUCLEOTIDE SEQUENCE</scope>
    <source>
        <strain evidence="4">WLa1L2M3</strain>
    </source>
</reference>
<dbReference type="Pfam" id="PF14310">
    <property type="entry name" value="Fn3-like"/>
    <property type="match status" value="1"/>
</dbReference>
<evidence type="ECO:0000256" key="2">
    <source>
        <dbReference type="ARBA" id="ARBA00022801"/>
    </source>
</evidence>
<dbReference type="InterPro" id="IPR026891">
    <property type="entry name" value="Fn3-like"/>
</dbReference>
<dbReference type="InterPro" id="IPR013783">
    <property type="entry name" value="Ig-like_fold"/>
</dbReference>
<name>A0ABT3HPZ4_9FLAO</name>
<evidence type="ECO:0000259" key="3">
    <source>
        <dbReference type="SMART" id="SM01217"/>
    </source>
</evidence>
<dbReference type="PANTHER" id="PTHR42715">
    <property type="entry name" value="BETA-GLUCOSIDASE"/>
    <property type="match status" value="1"/>
</dbReference>
<dbReference type="Proteomes" id="UP001163719">
    <property type="component" value="Unassembled WGS sequence"/>
</dbReference>
<dbReference type="EMBL" id="JAPDHV010000004">
    <property type="protein sequence ID" value="MCW3161698.1"/>
    <property type="molecule type" value="Genomic_DNA"/>
</dbReference>
<evidence type="ECO:0000313" key="5">
    <source>
        <dbReference type="Proteomes" id="UP001163719"/>
    </source>
</evidence>
<feature type="domain" description="Fibronectin type III-like" evidence="3">
    <location>
        <begin position="42"/>
        <end position="109"/>
    </location>
</feature>
<keyword evidence="2" id="KW-0378">Hydrolase</keyword>
<sequence>MFSFGYGLSYTTFSYSNFKIKNGKNIIATFTVTNTGKVAGADVPQLYLTNISRATQLRLLGFERTELNPGESKEITLTIEPRLLANYDEKSKSWNIKSGLYKIGLGKSSTSIDLSLDIQLKNQKLNSK</sequence>
<keyword evidence="5" id="KW-1185">Reference proteome</keyword>
<proteinExistence type="inferred from homology"/>
<dbReference type="Gene3D" id="2.60.40.10">
    <property type="entry name" value="Immunoglobulins"/>
    <property type="match status" value="1"/>
</dbReference>
<dbReference type="RefSeq" id="WP_264743641.1">
    <property type="nucleotide sequence ID" value="NZ_JAPDHV010000004.1"/>
</dbReference>
<dbReference type="InterPro" id="IPR050288">
    <property type="entry name" value="Cellulose_deg_GH3"/>
</dbReference>
<comment type="similarity">
    <text evidence="1">Belongs to the glycosyl hydrolase 3 family.</text>
</comment>
<accession>A0ABT3HPZ4</accession>
<comment type="caution">
    <text evidence="4">The sequence shown here is derived from an EMBL/GenBank/DDBJ whole genome shotgun (WGS) entry which is preliminary data.</text>
</comment>
<dbReference type="PANTHER" id="PTHR42715:SF10">
    <property type="entry name" value="BETA-GLUCOSIDASE"/>
    <property type="match status" value="1"/>
</dbReference>
<protein>
    <submittedName>
        <fullName evidence="4">Fibronectin type III-like domain-contianing protein</fullName>
    </submittedName>
</protein>
<gene>
    <name evidence="4" type="ORF">OH806_10530</name>
</gene>
<dbReference type="SMART" id="SM01217">
    <property type="entry name" value="Fn3_like"/>
    <property type="match status" value="1"/>
</dbReference>
<organism evidence="4 5">
    <name type="scientific">Chryseobacterium oryctis</name>
    <dbReference type="NCBI Taxonomy" id="2952618"/>
    <lineage>
        <taxon>Bacteria</taxon>
        <taxon>Pseudomonadati</taxon>
        <taxon>Bacteroidota</taxon>
        <taxon>Flavobacteriia</taxon>
        <taxon>Flavobacteriales</taxon>
        <taxon>Weeksellaceae</taxon>
        <taxon>Chryseobacterium group</taxon>
        <taxon>Chryseobacterium</taxon>
    </lineage>
</organism>
<evidence type="ECO:0000313" key="4">
    <source>
        <dbReference type="EMBL" id="MCW3161698.1"/>
    </source>
</evidence>
<evidence type="ECO:0000256" key="1">
    <source>
        <dbReference type="ARBA" id="ARBA00005336"/>
    </source>
</evidence>